<accession>A0A934KGZ0</accession>
<dbReference type="AlphaFoldDB" id="A0A934KGZ0"/>
<protein>
    <recommendedName>
        <fullName evidence="4">Glycosyltransferase RgtA/B/C/D-like domain-containing protein</fullName>
    </recommendedName>
</protein>
<keyword evidence="1" id="KW-0812">Transmembrane</keyword>
<keyword evidence="1" id="KW-0472">Membrane</keyword>
<reference evidence="2 3" key="1">
    <citation type="submission" date="2020-10" db="EMBL/GenBank/DDBJ databases">
        <title>Ca. Dormibacterota MAGs.</title>
        <authorList>
            <person name="Montgomery K."/>
        </authorList>
    </citation>
    <scope>NUCLEOTIDE SEQUENCE [LARGE SCALE GENOMIC DNA]</scope>
    <source>
        <strain evidence="2">SC8811_S16_3</strain>
    </source>
</reference>
<organism evidence="2 3">
    <name type="scientific">Candidatus Dormiibacter inghamiae</name>
    <dbReference type="NCBI Taxonomy" id="3127013"/>
    <lineage>
        <taxon>Bacteria</taxon>
        <taxon>Bacillati</taxon>
        <taxon>Candidatus Dormiibacterota</taxon>
        <taxon>Candidatus Dormibacteria</taxon>
        <taxon>Candidatus Dormibacterales</taxon>
        <taxon>Candidatus Dormibacteraceae</taxon>
        <taxon>Candidatus Dormiibacter</taxon>
    </lineage>
</organism>
<feature type="transmembrane region" description="Helical" evidence="1">
    <location>
        <begin position="120"/>
        <end position="139"/>
    </location>
</feature>
<feature type="transmembrane region" description="Helical" evidence="1">
    <location>
        <begin position="296"/>
        <end position="315"/>
    </location>
</feature>
<feature type="transmembrane region" description="Helical" evidence="1">
    <location>
        <begin position="271"/>
        <end position="289"/>
    </location>
</feature>
<feature type="transmembrane region" description="Helical" evidence="1">
    <location>
        <begin position="168"/>
        <end position="186"/>
    </location>
</feature>
<proteinExistence type="predicted"/>
<evidence type="ECO:0000313" key="3">
    <source>
        <dbReference type="Proteomes" id="UP000620075"/>
    </source>
</evidence>
<sequence length="541" mass="58228">MAWIGIEGDPRLVMWFLGWTPHSLSHYETPFFSDYIHYPTGANMMWNVSLLAPATVLWPITDRFGVVTSYNALVTLGPSLSAWCMFLAARRYVQSSLAAWCGGLLYGFSPYILAQSLGHLHISLAMFPPLLLLVLDEILARQRWRSWFAGLVLGASGAAQLLTSEELLASTVMVTAIGVVIAAAVYRKDAIKNVGYTLTAGVWAMGTALVLSAFPMSYQFRGPLQVRGSLQPPSLFSNDLLTFVVPSDLMHFAPPEAVRLAHTFVGNNVEASSYFGIPLLLFLLGVAIVGRQSRLIQWASAFGVVTAVLSLGPVLHRAGHASHITPPWAVLWQLPIVENVIPARLALFCYIGAALLVAIGLELALHSGSRLRLAGTLAVLAAAFAAILPSLPYPSTAANIPPFFQPGGEAARIREGSVVLVTPYSNGGSSTAMLWQARAGYRFKMPEGEAYVPGPTLNPPPSALQTILVGFEQSTTSMPSAELRSQALQELRSWRVATVVVGPSIGEAAARQFFTDLLGQPPKESGGVAVWWQPLAVRTPT</sequence>
<dbReference type="EMBL" id="JAEKNQ010000019">
    <property type="protein sequence ID" value="MBJ7602468.1"/>
    <property type="molecule type" value="Genomic_DNA"/>
</dbReference>
<feature type="transmembrane region" description="Helical" evidence="1">
    <location>
        <begin position="44"/>
        <end position="61"/>
    </location>
</feature>
<dbReference type="Proteomes" id="UP000620075">
    <property type="component" value="Unassembled WGS sequence"/>
</dbReference>
<feature type="transmembrane region" description="Helical" evidence="1">
    <location>
        <begin position="341"/>
        <end position="361"/>
    </location>
</feature>
<dbReference type="RefSeq" id="WP_338176993.1">
    <property type="nucleotide sequence ID" value="NZ_JAEKNQ010000019.1"/>
</dbReference>
<keyword evidence="1" id="KW-1133">Transmembrane helix</keyword>
<comment type="caution">
    <text evidence="2">The sequence shown here is derived from an EMBL/GenBank/DDBJ whole genome shotgun (WGS) entry which is preliminary data.</text>
</comment>
<evidence type="ECO:0000256" key="1">
    <source>
        <dbReference type="SAM" id="Phobius"/>
    </source>
</evidence>
<gene>
    <name evidence="2" type="ORF">JF888_04635</name>
</gene>
<feature type="transmembrane region" description="Helical" evidence="1">
    <location>
        <begin position="67"/>
        <end position="89"/>
    </location>
</feature>
<feature type="transmembrane region" description="Helical" evidence="1">
    <location>
        <begin position="193"/>
        <end position="214"/>
    </location>
</feature>
<feature type="transmembrane region" description="Helical" evidence="1">
    <location>
        <begin position="146"/>
        <end position="162"/>
    </location>
</feature>
<feature type="transmembrane region" description="Helical" evidence="1">
    <location>
        <begin position="373"/>
        <end position="393"/>
    </location>
</feature>
<name>A0A934KGZ0_9BACT</name>
<evidence type="ECO:0000313" key="2">
    <source>
        <dbReference type="EMBL" id="MBJ7602468.1"/>
    </source>
</evidence>
<evidence type="ECO:0008006" key="4">
    <source>
        <dbReference type="Google" id="ProtNLM"/>
    </source>
</evidence>